<evidence type="ECO:0000313" key="14">
    <source>
        <dbReference type="Proteomes" id="UP001432027"/>
    </source>
</evidence>
<dbReference type="FunFam" id="3.40.630.30:FF:000046">
    <property type="entry name" value="Dopamine N-acetyltransferase"/>
    <property type="match status" value="1"/>
</dbReference>
<dbReference type="Gene3D" id="3.40.630.30">
    <property type="match status" value="1"/>
</dbReference>
<evidence type="ECO:0000256" key="11">
    <source>
        <dbReference type="ARBA" id="ARBA00052335"/>
    </source>
</evidence>
<dbReference type="PANTHER" id="PTHR20905">
    <property type="entry name" value="N-ACETYLTRANSFERASE-RELATED"/>
    <property type="match status" value="1"/>
</dbReference>
<comment type="catalytic activity">
    <reaction evidence="6">
        <text>serotonin + octadecanoyl-CoA = N-octadecanoyl-serotonin + CoA + H(+)</text>
        <dbReference type="Rhea" id="RHEA:51400"/>
        <dbReference type="ChEBI" id="CHEBI:15378"/>
        <dbReference type="ChEBI" id="CHEBI:57287"/>
        <dbReference type="ChEBI" id="CHEBI:57394"/>
        <dbReference type="ChEBI" id="CHEBI:134065"/>
        <dbReference type="ChEBI" id="CHEBI:350546"/>
    </reaction>
    <physiologicalReaction direction="left-to-right" evidence="6">
        <dbReference type="Rhea" id="RHEA:51401"/>
    </physiologicalReaction>
</comment>
<comment type="catalytic activity">
    <reaction evidence="9">
        <text>serotonin + (9Z)-octadecenoyl-CoA = N-(9Z-octadecenoyl)-serotonin + CoA + H(+)</text>
        <dbReference type="Rhea" id="RHEA:51392"/>
        <dbReference type="ChEBI" id="CHEBI:15378"/>
        <dbReference type="ChEBI" id="CHEBI:57287"/>
        <dbReference type="ChEBI" id="CHEBI:57387"/>
        <dbReference type="ChEBI" id="CHEBI:134064"/>
        <dbReference type="ChEBI" id="CHEBI:350546"/>
    </reaction>
    <physiologicalReaction direction="left-to-right" evidence="9">
        <dbReference type="Rhea" id="RHEA:51393"/>
    </physiologicalReaction>
</comment>
<keyword evidence="1" id="KW-0808">Transferase</keyword>
<comment type="similarity">
    <text evidence="3">Belongs to the acetyltransferase family. AANAT subfamily.</text>
</comment>
<comment type="caution">
    <text evidence="13">The sequence shown here is derived from an EMBL/GenBank/DDBJ whole genome shotgun (WGS) entry which is preliminary data.</text>
</comment>
<dbReference type="Proteomes" id="UP001432027">
    <property type="component" value="Unassembled WGS sequence"/>
</dbReference>
<dbReference type="PANTHER" id="PTHR20905:SF30">
    <property type="entry name" value="N-ACETYLTRANSFERASE DOMAIN-CONTAINING PROTEIN"/>
    <property type="match status" value="1"/>
</dbReference>
<reference evidence="13" key="1">
    <citation type="submission" date="2023-10" db="EMBL/GenBank/DDBJ databases">
        <title>Genome assembly of Pristionchus species.</title>
        <authorList>
            <person name="Yoshida K."/>
            <person name="Sommer R.J."/>
        </authorList>
    </citation>
    <scope>NUCLEOTIDE SEQUENCE</scope>
    <source>
        <strain evidence="13">RS0144</strain>
    </source>
</reference>
<comment type="catalytic activity">
    <reaction evidence="8">
        <text>dopamine + acetyl-CoA = N-acetyldopamine + CoA + H(+)</text>
        <dbReference type="Rhea" id="RHEA:51388"/>
        <dbReference type="ChEBI" id="CHEBI:15378"/>
        <dbReference type="ChEBI" id="CHEBI:57287"/>
        <dbReference type="ChEBI" id="CHEBI:57288"/>
        <dbReference type="ChEBI" id="CHEBI:59905"/>
        <dbReference type="ChEBI" id="CHEBI:125678"/>
    </reaction>
    <physiologicalReaction direction="left-to-right" evidence="8">
        <dbReference type="Rhea" id="RHEA:51389"/>
    </physiologicalReaction>
</comment>
<dbReference type="AlphaFoldDB" id="A0AAV5SVS8"/>
<evidence type="ECO:0000256" key="10">
    <source>
        <dbReference type="ARBA" id="ARBA00052178"/>
    </source>
</evidence>
<evidence type="ECO:0000256" key="4">
    <source>
        <dbReference type="ARBA" id="ARBA00039114"/>
    </source>
</evidence>
<proteinExistence type="inferred from homology"/>
<organism evidence="13 14">
    <name type="scientific">Pristionchus entomophagus</name>
    <dbReference type="NCBI Taxonomy" id="358040"/>
    <lineage>
        <taxon>Eukaryota</taxon>
        <taxon>Metazoa</taxon>
        <taxon>Ecdysozoa</taxon>
        <taxon>Nematoda</taxon>
        <taxon>Chromadorea</taxon>
        <taxon>Rhabditida</taxon>
        <taxon>Rhabditina</taxon>
        <taxon>Diplogasteromorpha</taxon>
        <taxon>Diplogasteroidea</taxon>
        <taxon>Neodiplogasteridae</taxon>
        <taxon>Pristionchus</taxon>
    </lineage>
</organism>
<evidence type="ECO:0000256" key="7">
    <source>
        <dbReference type="ARBA" id="ARBA00051284"/>
    </source>
</evidence>
<feature type="non-terminal residue" evidence="13">
    <location>
        <position position="1"/>
    </location>
</feature>
<dbReference type="EC" id="2.3.1.87" evidence="4"/>
<comment type="catalytic activity">
    <reaction evidence="11">
        <text>dopamine + hexadecanoyl-CoA = N-hexadecanoyl-dopamine + CoA + H(+)</text>
        <dbReference type="Rhea" id="RHEA:51376"/>
        <dbReference type="ChEBI" id="CHEBI:15378"/>
        <dbReference type="ChEBI" id="CHEBI:57287"/>
        <dbReference type="ChEBI" id="CHEBI:57379"/>
        <dbReference type="ChEBI" id="CHEBI:59905"/>
        <dbReference type="ChEBI" id="CHEBI:134058"/>
    </reaction>
    <physiologicalReaction direction="left-to-right" evidence="11">
        <dbReference type="Rhea" id="RHEA:51377"/>
    </physiologicalReaction>
</comment>
<evidence type="ECO:0000313" key="13">
    <source>
        <dbReference type="EMBL" id="GMS87301.1"/>
    </source>
</evidence>
<protein>
    <recommendedName>
        <fullName evidence="4">aralkylamine N-acetyltransferase</fullName>
        <ecNumber evidence="4">2.3.1.87</ecNumber>
    </recommendedName>
</protein>
<dbReference type="EMBL" id="BTSX01000003">
    <property type="protein sequence ID" value="GMS87301.1"/>
    <property type="molecule type" value="Genomic_DNA"/>
</dbReference>
<evidence type="ECO:0000256" key="6">
    <source>
        <dbReference type="ARBA" id="ARBA00050849"/>
    </source>
</evidence>
<accession>A0AAV5SVS8</accession>
<evidence type="ECO:0000256" key="8">
    <source>
        <dbReference type="ARBA" id="ARBA00051711"/>
    </source>
</evidence>
<evidence type="ECO:0000256" key="12">
    <source>
        <dbReference type="ARBA" id="ARBA00052491"/>
    </source>
</evidence>
<dbReference type="GO" id="GO:0004059">
    <property type="term" value="F:aralkylamine N-acetyltransferase activity"/>
    <property type="evidence" value="ECO:0007669"/>
    <property type="project" value="UniProtKB-EC"/>
</dbReference>
<comment type="catalytic activity">
    <reaction evidence="10">
        <text>serotonin + hexadecanoyl-CoA = N-hexadecanoyl-serotonin + CoA + H(+)</text>
        <dbReference type="Rhea" id="RHEA:51384"/>
        <dbReference type="ChEBI" id="CHEBI:15378"/>
        <dbReference type="ChEBI" id="CHEBI:57287"/>
        <dbReference type="ChEBI" id="CHEBI:57379"/>
        <dbReference type="ChEBI" id="CHEBI:134059"/>
        <dbReference type="ChEBI" id="CHEBI:350546"/>
    </reaction>
    <physiologicalReaction direction="left-to-right" evidence="10">
        <dbReference type="Rhea" id="RHEA:51385"/>
    </physiologicalReaction>
</comment>
<sequence>SSVSACGGMIGRLSIQGSRSISSHLGAFNSEIRKKLDEASQTSQIRDNFSVKSGTYTETEWADSRHRDQLLLMAEKFLLHEPQSIALKMGPPETRPLLEHLVSKALHTPFSLMVYDKENGKTLGFRLTTVAHRDGSLDANPVPLKIESPRVITFWNAIEKLQGNFWRMYPGVNTVLRHEIAYVAPCYQRAGIATRMLDFGLDPKTLEKENKFDGIVVESTSEKSHSILAQSGYACKMQLERTEYLDEDGKMLDLQISPHDNLRLYFKSLRTIDDTPYYTRQWS</sequence>
<evidence type="ECO:0000256" key="9">
    <source>
        <dbReference type="ARBA" id="ARBA00051823"/>
    </source>
</evidence>
<evidence type="ECO:0000256" key="3">
    <source>
        <dbReference type="ARBA" id="ARBA00038182"/>
    </source>
</evidence>
<evidence type="ECO:0000256" key="1">
    <source>
        <dbReference type="ARBA" id="ARBA00022679"/>
    </source>
</evidence>
<gene>
    <name evidence="13" type="ORF">PENTCL1PPCAC_9476</name>
</gene>
<comment type="catalytic activity">
    <reaction evidence="12">
        <text>serotonin + acetyl-CoA = N-acetylserotonin + CoA + H(+)</text>
        <dbReference type="Rhea" id="RHEA:25217"/>
        <dbReference type="ChEBI" id="CHEBI:15378"/>
        <dbReference type="ChEBI" id="CHEBI:17697"/>
        <dbReference type="ChEBI" id="CHEBI:57287"/>
        <dbReference type="ChEBI" id="CHEBI:57288"/>
        <dbReference type="ChEBI" id="CHEBI:350546"/>
        <dbReference type="EC" id="2.3.1.87"/>
    </reaction>
    <physiologicalReaction direction="left-to-right" evidence="12">
        <dbReference type="Rhea" id="RHEA:25218"/>
    </physiologicalReaction>
</comment>
<keyword evidence="14" id="KW-1185">Reference proteome</keyword>
<evidence type="ECO:0000256" key="2">
    <source>
        <dbReference type="ARBA" id="ARBA00037926"/>
    </source>
</evidence>
<name>A0AAV5SVS8_9BILA</name>
<evidence type="ECO:0000256" key="5">
    <source>
        <dbReference type="ARBA" id="ARBA00050189"/>
    </source>
</evidence>
<comment type="catalytic activity">
    <reaction evidence="5">
        <text>dopamine + (9Z)-octadecenoyl-CoA = N-(9Z-octadecanoyl)-dopamine + CoA + H(+)</text>
        <dbReference type="Rhea" id="RHEA:51380"/>
        <dbReference type="ChEBI" id="CHEBI:15378"/>
        <dbReference type="ChEBI" id="CHEBI:31883"/>
        <dbReference type="ChEBI" id="CHEBI:57287"/>
        <dbReference type="ChEBI" id="CHEBI:57387"/>
        <dbReference type="ChEBI" id="CHEBI:59905"/>
    </reaction>
    <physiologicalReaction direction="left-to-right" evidence="5">
        <dbReference type="Rhea" id="RHEA:51381"/>
    </physiologicalReaction>
</comment>
<comment type="pathway">
    <text evidence="2">Aromatic compound metabolism; melatonin biosynthesis; melatonin from serotonin: step 1/2.</text>
</comment>
<comment type="catalytic activity">
    <reaction evidence="7">
        <text>serotonin + (5Z,8Z,11Z,14Z)-eicosatetraenoyl-CoA = N-[(5Z,8Z,11Z,14Z)-eicosatetraenoyl]-serotonin + CoA + H(+)</text>
        <dbReference type="Rhea" id="RHEA:51396"/>
        <dbReference type="ChEBI" id="CHEBI:15378"/>
        <dbReference type="ChEBI" id="CHEBI:57287"/>
        <dbReference type="ChEBI" id="CHEBI:57368"/>
        <dbReference type="ChEBI" id="CHEBI:132255"/>
        <dbReference type="ChEBI" id="CHEBI:350546"/>
    </reaction>
    <physiologicalReaction direction="left-to-right" evidence="7">
        <dbReference type="Rhea" id="RHEA:51397"/>
    </physiologicalReaction>
</comment>